<sequence>MHFSKMALYAVALRLLFLLHQTLQLALCIRACSILLAFVKPRFIHQTAR</sequence>
<name>A0A0E9VS08_ANGAN</name>
<organism evidence="1">
    <name type="scientific">Anguilla anguilla</name>
    <name type="common">European freshwater eel</name>
    <name type="synonym">Muraena anguilla</name>
    <dbReference type="NCBI Taxonomy" id="7936"/>
    <lineage>
        <taxon>Eukaryota</taxon>
        <taxon>Metazoa</taxon>
        <taxon>Chordata</taxon>
        <taxon>Craniata</taxon>
        <taxon>Vertebrata</taxon>
        <taxon>Euteleostomi</taxon>
        <taxon>Actinopterygii</taxon>
        <taxon>Neopterygii</taxon>
        <taxon>Teleostei</taxon>
        <taxon>Anguilliformes</taxon>
        <taxon>Anguillidae</taxon>
        <taxon>Anguilla</taxon>
    </lineage>
</organism>
<dbReference type="AlphaFoldDB" id="A0A0E9VS08"/>
<evidence type="ECO:0000313" key="1">
    <source>
        <dbReference type="EMBL" id="JAH80894.1"/>
    </source>
</evidence>
<accession>A0A0E9VS08</accession>
<reference evidence="1" key="2">
    <citation type="journal article" date="2015" name="Fish Shellfish Immunol.">
        <title>Early steps in the European eel (Anguilla anguilla)-Vibrio vulnificus interaction in the gills: Role of the RtxA13 toxin.</title>
        <authorList>
            <person name="Callol A."/>
            <person name="Pajuelo D."/>
            <person name="Ebbesson L."/>
            <person name="Teles M."/>
            <person name="MacKenzie S."/>
            <person name="Amaro C."/>
        </authorList>
    </citation>
    <scope>NUCLEOTIDE SEQUENCE</scope>
</reference>
<proteinExistence type="predicted"/>
<protein>
    <submittedName>
        <fullName evidence="1">Uncharacterized protein</fullName>
    </submittedName>
</protein>
<dbReference type="EMBL" id="GBXM01027683">
    <property type="protein sequence ID" value="JAH80894.1"/>
    <property type="molecule type" value="Transcribed_RNA"/>
</dbReference>
<reference evidence="1" key="1">
    <citation type="submission" date="2014-11" db="EMBL/GenBank/DDBJ databases">
        <authorList>
            <person name="Amaro Gonzalez C."/>
        </authorList>
    </citation>
    <scope>NUCLEOTIDE SEQUENCE</scope>
</reference>